<dbReference type="PANTHER" id="PTHR31793">
    <property type="entry name" value="4-HYDROXYBENZOYL-COA THIOESTERASE FAMILY MEMBER"/>
    <property type="match status" value="1"/>
</dbReference>
<accession>A0A418V8E1</accession>
<dbReference type="InterPro" id="IPR050563">
    <property type="entry name" value="4-hydroxybenzoyl-CoA_TE"/>
</dbReference>
<name>A0A418V8E1_9DEIO</name>
<dbReference type="Gene3D" id="3.10.129.10">
    <property type="entry name" value="Hotdog Thioesterase"/>
    <property type="match status" value="1"/>
</dbReference>
<proteinExistence type="predicted"/>
<dbReference type="GO" id="GO:0047617">
    <property type="term" value="F:fatty acyl-CoA hydrolase activity"/>
    <property type="evidence" value="ECO:0007669"/>
    <property type="project" value="TreeGrafter"/>
</dbReference>
<dbReference type="Pfam" id="PF13279">
    <property type="entry name" value="4HBT_2"/>
    <property type="match status" value="1"/>
</dbReference>
<comment type="caution">
    <text evidence="1">The sequence shown here is derived from an EMBL/GenBank/DDBJ whole genome shotgun (WGS) entry which is preliminary data.</text>
</comment>
<dbReference type="PANTHER" id="PTHR31793:SF24">
    <property type="entry name" value="LONG-CHAIN ACYL-COA THIOESTERASE FADM"/>
    <property type="match status" value="1"/>
</dbReference>
<dbReference type="OrthoDB" id="9801517at2"/>
<protein>
    <submittedName>
        <fullName evidence="1">Acyl-CoA thioesterase</fullName>
    </submittedName>
</protein>
<dbReference type="AlphaFoldDB" id="A0A418V8E1"/>
<dbReference type="CDD" id="cd00586">
    <property type="entry name" value="4HBT"/>
    <property type="match status" value="1"/>
</dbReference>
<evidence type="ECO:0000313" key="1">
    <source>
        <dbReference type="EMBL" id="RJF72373.1"/>
    </source>
</evidence>
<evidence type="ECO:0000313" key="2">
    <source>
        <dbReference type="Proteomes" id="UP000286287"/>
    </source>
</evidence>
<keyword evidence="2" id="KW-1185">Reference proteome</keyword>
<dbReference type="InterPro" id="IPR029069">
    <property type="entry name" value="HotDog_dom_sf"/>
</dbReference>
<dbReference type="EMBL" id="QYUJ01000014">
    <property type="protein sequence ID" value="RJF72373.1"/>
    <property type="molecule type" value="Genomic_DNA"/>
</dbReference>
<reference evidence="1 2" key="1">
    <citation type="submission" date="2018-09" db="EMBL/GenBank/DDBJ databases">
        <authorList>
            <person name="Zhu H."/>
        </authorList>
    </citation>
    <scope>NUCLEOTIDE SEQUENCE [LARGE SCALE GENOMIC DNA]</scope>
    <source>
        <strain evidence="1 2">K2S05-167</strain>
    </source>
</reference>
<dbReference type="Proteomes" id="UP000286287">
    <property type="component" value="Unassembled WGS sequence"/>
</dbReference>
<gene>
    <name evidence="1" type="ORF">D3875_13255</name>
</gene>
<organism evidence="1 2">
    <name type="scientific">Deinococcus cavernae</name>
    <dbReference type="NCBI Taxonomy" id="2320857"/>
    <lineage>
        <taxon>Bacteria</taxon>
        <taxon>Thermotogati</taxon>
        <taxon>Deinococcota</taxon>
        <taxon>Deinococci</taxon>
        <taxon>Deinococcales</taxon>
        <taxon>Deinococcaceae</taxon>
        <taxon>Deinococcus</taxon>
    </lineage>
</organism>
<sequence length="151" mass="16643">MSEAPTPKRLQHEFAPLDWSRAHRTPIQMRYSDTDALGHVNNAAYVQYLETSRVVMLAELQGGYTELRSVVARLELDYVRELRLGQEVVVETLIGHLGTRSMSFLSRIVADGVPCAFARVIGVGVDEHNAPVPLPASLRTLMAPFLAGESA</sequence>
<dbReference type="SUPFAM" id="SSF54637">
    <property type="entry name" value="Thioesterase/thiol ester dehydrase-isomerase"/>
    <property type="match status" value="1"/>
</dbReference>
<dbReference type="RefSeq" id="WP_119764443.1">
    <property type="nucleotide sequence ID" value="NZ_QYUJ01000014.1"/>
</dbReference>